<dbReference type="AlphaFoldDB" id="A0AAE1ABB0"/>
<evidence type="ECO:0000313" key="2">
    <source>
        <dbReference type="EMBL" id="KAK3784760.1"/>
    </source>
</evidence>
<accession>A0AAE1ABB0</accession>
<organism evidence="2 3">
    <name type="scientific">Elysia crispata</name>
    <name type="common">lettuce slug</name>
    <dbReference type="NCBI Taxonomy" id="231223"/>
    <lineage>
        <taxon>Eukaryota</taxon>
        <taxon>Metazoa</taxon>
        <taxon>Spiralia</taxon>
        <taxon>Lophotrochozoa</taxon>
        <taxon>Mollusca</taxon>
        <taxon>Gastropoda</taxon>
        <taxon>Heterobranchia</taxon>
        <taxon>Euthyneura</taxon>
        <taxon>Panpulmonata</taxon>
        <taxon>Sacoglossa</taxon>
        <taxon>Placobranchoidea</taxon>
        <taxon>Plakobranchidae</taxon>
        <taxon>Elysia</taxon>
    </lineage>
</organism>
<feature type="region of interest" description="Disordered" evidence="1">
    <location>
        <begin position="52"/>
        <end position="104"/>
    </location>
</feature>
<reference evidence="2" key="1">
    <citation type="journal article" date="2023" name="G3 (Bethesda)">
        <title>A reference genome for the long-term kleptoplast-retaining sea slug Elysia crispata morphotype clarki.</title>
        <authorList>
            <person name="Eastman K.E."/>
            <person name="Pendleton A.L."/>
            <person name="Shaikh M.A."/>
            <person name="Suttiyut T."/>
            <person name="Ogas R."/>
            <person name="Tomko P."/>
            <person name="Gavelis G."/>
            <person name="Widhalm J.R."/>
            <person name="Wisecaver J.H."/>
        </authorList>
    </citation>
    <scope>NUCLEOTIDE SEQUENCE</scope>
    <source>
        <strain evidence="2">ECLA1</strain>
    </source>
</reference>
<evidence type="ECO:0000313" key="3">
    <source>
        <dbReference type="Proteomes" id="UP001283361"/>
    </source>
</evidence>
<sequence>MAYAAISFQTLSWCKAEPEQMNIRPQPLNGNAATQYMYFTLNVSFSDSTKTLTLTKTKSKEREELEEKGLIEKKESDQEKESGRSKESRMKRQKEGEEAENKNNSIMNCVGVPVQTANPLSTLSATSSHRFLKCELEWRALNESSGGANGCTSCSILSSYCLELCGR</sequence>
<keyword evidence="3" id="KW-1185">Reference proteome</keyword>
<gene>
    <name evidence="2" type="ORF">RRG08_032213</name>
</gene>
<proteinExistence type="predicted"/>
<name>A0AAE1ABB0_9GAST</name>
<protein>
    <submittedName>
        <fullName evidence="2">Uncharacterized protein</fullName>
    </submittedName>
</protein>
<feature type="compositionally biased region" description="Basic and acidic residues" evidence="1">
    <location>
        <begin position="58"/>
        <end position="101"/>
    </location>
</feature>
<dbReference type="Proteomes" id="UP001283361">
    <property type="component" value="Unassembled WGS sequence"/>
</dbReference>
<comment type="caution">
    <text evidence="2">The sequence shown here is derived from an EMBL/GenBank/DDBJ whole genome shotgun (WGS) entry which is preliminary data.</text>
</comment>
<dbReference type="EMBL" id="JAWDGP010002216">
    <property type="protein sequence ID" value="KAK3784760.1"/>
    <property type="molecule type" value="Genomic_DNA"/>
</dbReference>
<evidence type="ECO:0000256" key="1">
    <source>
        <dbReference type="SAM" id="MobiDB-lite"/>
    </source>
</evidence>